<sequence>METTGAAIVGDSVVGPVSVRDLDGVVRAEITPLPVRLALLSSVLGATLAEPIVAGTAFPRVDTAAMDGYAVNGDGPMWLLRSEVRVAGRSGGRDLDLDCAVRIATGATTPRGTTAVLREEHVVRTTAAGREAIAVAPDVPVKDDTRRRGEHWAGGAELVAVGTAVSAAVMSVAASAESPVLGVRGPVSADVLVTGDELCTSGPLSMGQTRDSLSPVLPEYLRACGIVCQSVLRLDDDPESLRDWFSASRTPPLMVVVGGTGRGAADHLRAVLAELGARVVLDGVAMRPGGSQLLAVLPGGRVVLCLPGNPFAAIVALLVTGPAIVDALTARVPRARLRGRIVGRFAVDARRTRVVPVRQVSGGVWQSMGSPQTPHLGDLVTAHALALTGPASVDGGLAELLVLPQ</sequence>
<keyword evidence="3 5" id="KW-0500">Molybdenum</keyword>
<dbReference type="InterPro" id="IPR036135">
    <property type="entry name" value="MoeA_linker/N_sf"/>
</dbReference>
<comment type="catalytic activity">
    <reaction evidence="4">
        <text>adenylyl-molybdopterin + molybdate = Mo-molybdopterin + AMP + H(+)</text>
        <dbReference type="Rhea" id="RHEA:35047"/>
        <dbReference type="ChEBI" id="CHEBI:15378"/>
        <dbReference type="ChEBI" id="CHEBI:36264"/>
        <dbReference type="ChEBI" id="CHEBI:62727"/>
        <dbReference type="ChEBI" id="CHEBI:71302"/>
        <dbReference type="ChEBI" id="CHEBI:456215"/>
        <dbReference type="EC" id="2.10.1.1"/>
    </reaction>
</comment>
<reference evidence="7" key="1">
    <citation type="submission" date="2020-11" db="EMBL/GenBank/DDBJ databases">
        <title>Nocardia NEAU-351.nov., a novel actinomycete isolated from the cow dung.</title>
        <authorList>
            <person name="Zhang X."/>
        </authorList>
    </citation>
    <scope>NUCLEOTIDE SEQUENCE</scope>
    <source>
        <strain evidence="7">NEAU-351</strain>
    </source>
</reference>
<dbReference type="Gene3D" id="3.90.105.10">
    <property type="entry name" value="Molybdopterin biosynthesis moea protein, domain 2"/>
    <property type="match status" value="1"/>
</dbReference>
<dbReference type="SMART" id="SM00852">
    <property type="entry name" value="MoCF_biosynth"/>
    <property type="match status" value="1"/>
</dbReference>
<dbReference type="EMBL" id="JADMLG010000002">
    <property type="protein sequence ID" value="MBH0775666.1"/>
    <property type="molecule type" value="Genomic_DNA"/>
</dbReference>
<evidence type="ECO:0000313" key="7">
    <source>
        <dbReference type="EMBL" id="MBH0775666.1"/>
    </source>
</evidence>
<dbReference type="InterPro" id="IPR005110">
    <property type="entry name" value="MoeA_linker/N"/>
</dbReference>
<dbReference type="Gene3D" id="2.170.190.11">
    <property type="entry name" value="Molybdopterin biosynthesis moea protein, domain 3"/>
    <property type="match status" value="1"/>
</dbReference>
<comment type="function">
    <text evidence="1 5">Catalyzes the insertion of molybdate into adenylated molybdopterin with the concomitant release of AMP.</text>
</comment>
<dbReference type="InterPro" id="IPR001453">
    <property type="entry name" value="MoaB/Mog_dom"/>
</dbReference>
<keyword evidence="5" id="KW-0460">Magnesium</keyword>
<evidence type="ECO:0000256" key="5">
    <source>
        <dbReference type="RuleBase" id="RU365090"/>
    </source>
</evidence>
<comment type="caution">
    <text evidence="7">The sequence shown here is derived from an EMBL/GenBank/DDBJ whole genome shotgun (WGS) entry which is preliminary data.</text>
</comment>
<dbReference type="GO" id="GO:0061599">
    <property type="term" value="F:molybdopterin molybdotransferase activity"/>
    <property type="evidence" value="ECO:0007669"/>
    <property type="project" value="UniProtKB-UniRule"/>
</dbReference>
<gene>
    <name evidence="7" type="ORF">IT779_05105</name>
</gene>
<keyword evidence="8" id="KW-1185">Reference proteome</keyword>
<dbReference type="InterPro" id="IPR036425">
    <property type="entry name" value="MoaB/Mog-like_dom_sf"/>
</dbReference>
<evidence type="ECO:0000256" key="2">
    <source>
        <dbReference type="ARBA" id="ARBA00010763"/>
    </source>
</evidence>
<dbReference type="Proteomes" id="UP000655751">
    <property type="component" value="Unassembled WGS sequence"/>
</dbReference>
<dbReference type="Pfam" id="PF03453">
    <property type="entry name" value="MoeA_N"/>
    <property type="match status" value="1"/>
</dbReference>
<dbReference type="GO" id="GO:0046872">
    <property type="term" value="F:metal ion binding"/>
    <property type="evidence" value="ECO:0007669"/>
    <property type="project" value="UniProtKB-UniRule"/>
</dbReference>
<organism evidence="7 8">
    <name type="scientific">Nocardia bovistercoris</name>
    <dbReference type="NCBI Taxonomy" id="2785916"/>
    <lineage>
        <taxon>Bacteria</taxon>
        <taxon>Bacillati</taxon>
        <taxon>Actinomycetota</taxon>
        <taxon>Actinomycetes</taxon>
        <taxon>Mycobacteriales</taxon>
        <taxon>Nocardiaceae</taxon>
        <taxon>Nocardia</taxon>
    </lineage>
</organism>
<dbReference type="SUPFAM" id="SSF63882">
    <property type="entry name" value="MoeA N-terminal region -like"/>
    <property type="match status" value="1"/>
</dbReference>
<comment type="cofactor">
    <cofactor evidence="5">
        <name>Mg(2+)</name>
        <dbReference type="ChEBI" id="CHEBI:18420"/>
    </cofactor>
</comment>
<comment type="pathway">
    <text evidence="5">Cofactor biosynthesis; molybdopterin biosynthesis.</text>
</comment>
<dbReference type="AlphaFoldDB" id="A0A931I7T6"/>
<keyword evidence="5" id="KW-0501">Molybdenum cofactor biosynthesis</keyword>
<comment type="similarity">
    <text evidence="2 5">Belongs to the MoeA family.</text>
</comment>
<accession>A0A931I7T6</accession>
<evidence type="ECO:0000256" key="1">
    <source>
        <dbReference type="ARBA" id="ARBA00002901"/>
    </source>
</evidence>
<keyword evidence="5" id="KW-0479">Metal-binding</keyword>
<dbReference type="GO" id="GO:0006777">
    <property type="term" value="P:Mo-molybdopterin cofactor biosynthetic process"/>
    <property type="evidence" value="ECO:0007669"/>
    <property type="project" value="UniProtKB-UniRule"/>
</dbReference>
<dbReference type="PANTHER" id="PTHR10192">
    <property type="entry name" value="MOLYBDOPTERIN BIOSYNTHESIS PROTEIN"/>
    <property type="match status" value="1"/>
</dbReference>
<protein>
    <recommendedName>
        <fullName evidence="5">Molybdopterin molybdenumtransferase</fullName>
        <ecNumber evidence="5">2.10.1.1</ecNumber>
    </recommendedName>
</protein>
<keyword evidence="5" id="KW-0808">Transferase</keyword>
<dbReference type="Gene3D" id="3.40.980.10">
    <property type="entry name" value="MoaB/Mog-like domain"/>
    <property type="match status" value="1"/>
</dbReference>
<dbReference type="GO" id="GO:0005829">
    <property type="term" value="C:cytosol"/>
    <property type="evidence" value="ECO:0007669"/>
    <property type="project" value="TreeGrafter"/>
</dbReference>
<dbReference type="EC" id="2.10.1.1" evidence="5"/>
<dbReference type="InterPro" id="IPR038987">
    <property type="entry name" value="MoeA-like"/>
</dbReference>
<dbReference type="Pfam" id="PF00994">
    <property type="entry name" value="MoCF_biosynth"/>
    <property type="match status" value="1"/>
</dbReference>
<evidence type="ECO:0000259" key="6">
    <source>
        <dbReference type="SMART" id="SM00852"/>
    </source>
</evidence>
<feature type="domain" description="MoaB/Mog" evidence="6">
    <location>
        <begin position="190"/>
        <end position="327"/>
    </location>
</feature>
<proteinExistence type="inferred from homology"/>
<dbReference type="PANTHER" id="PTHR10192:SF5">
    <property type="entry name" value="GEPHYRIN"/>
    <property type="match status" value="1"/>
</dbReference>
<evidence type="ECO:0000313" key="8">
    <source>
        <dbReference type="Proteomes" id="UP000655751"/>
    </source>
</evidence>
<name>A0A931I7T6_9NOCA</name>
<evidence type="ECO:0000256" key="3">
    <source>
        <dbReference type="ARBA" id="ARBA00022505"/>
    </source>
</evidence>
<evidence type="ECO:0000256" key="4">
    <source>
        <dbReference type="ARBA" id="ARBA00047317"/>
    </source>
</evidence>
<dbReference type="SUPFAM" id="SSF53218">
    <property type="entry name" value="Molybdenum cofactor biosynthesis proteins"/>
    <property type="match status" value="1"/>
</dbReference>